<organism evidence="1 2">
    <name type="scientific">Flavobacterium album</name>
    <dbReference type="NCBI Taxonomy" id="2175091"/>
    <lineage>
        <taxon>Bacteria</taxon>
        <taxon>Pseudomonadati</taxon>
        <taxon>Bacteroidota</taxon>
        <taxon>Flavobacteriia</taxon>
        <taxon>Flavobacteriales</taxon>
        <taxon>Flavobacteriaceae</taxon>
        <taxon>Flavobacterium</taxon>
    </lineage>
</organism>
<accession>A0A2S1QUS2</accession>
<evidence type="ECO:0000313" key="1">
    <source>
        <dbReference type="EMBL" id="AWH84170.1"/>
    </source>
</evidence>
<name>A0A2S1QUS2_9FLAO</name>
<keyword evidence="2" id="KW-1185">Reference proteome</keyword>
<protein>
    <submittedName>
        <fullName evidence="1">Uncharacterized protein</fullName>
    </submittedName>
</protein>
<dbReference type="Proteomes" id="UP000244929">
    <property type="component" value="Chromosome"/>
</dbReference>
<dbReference type="AlphaFoldDB" id="A0A2S1QUS2"/>
<evidence type="ECO:0000313" key="2">
    <source>
        <dbReference type="Proteomes" id="UP000244929"/>
    </source>
</evidence>
<proteinExistence type="predicted"/>
<dbReference type="KEGG" id="falb:HYN59_03150"/>
<dbReference type="EMBL" id="CP029186">
    <property type="protein sequence ID" value="AWH84170.1"/>
    <property type="molecule type" value="Genomic_DNA"/>
</dbReference>
<gene>
    <name evidence="1" type="ORF">HYN59_03150</name>
</gene>
<dbReference type="RefSeq" id="WP_108776880.1">
    <property type="nucleotide sequence ID" value="NZ_CP029186.1"/>
</dbReference>
<sequence length="87" mass="10352">MDFIFIDRATKRFQTFTGDKERAEHIKKKTAQLQVVYPNFEIYYNFNNPPEEELGSDWTQNQDIYDIAIFNFNQLGGEILSAWNPNR</sequence>
<reference evidence="1 2" key="1">
    <citation type="submission" date="2018-04" db="EMBL/GenBank/DDBJ databases">
        <title>Genome sequencing of Flavobacterium sp. HYN0059.</title>
        <authorList>
            <person name="Yi H."/>
            <person name="Baek C."/>
        </authorList>
    </citation>
    <scope>NUCLEOTIDE SEQUENCE [LARGE SCALE GENOMIC DNA]</scope>
    <source>
        <strain evidence="1 2">HYN0059</strain>
    </source>
</reference>